<dbReference type="PANTHER" id="PTHR36310:SF1">
    <property type="entry name" value="CYCLIN-DEPENDENT PROTEIN KINASE INHIBITOR SMR11"/>
    <property type="match status" value="1"/>
</dbReference>
<proteinExistence type="predicted"/>
<evidence type="ECO:0000313" key="2">
    <source>
        <dbReference type="Proteomes" id="UP000325577"/>
    </source>
</evidence>
<accession>A0A5J4ZJY0</accession>
<sequence length="290" mass="31236">MSTETFPFTTDDAASVIFRCPSLSLQLLLLLPTNTVPFGFLYLFALGDMDPDACAPQSMKKENSSQNSVKKLEENFVAGDGEANDVVKLQPQWLVAADGGAPLGPITPDSNRESGDFIFDFTSPLTLVSSPPKGVSFDSHWNVDPTDNSSHTPKAAVFDSFAPGPDKLMLAPHCNKYLKESQSNVARRLNFNASIKCSGDGNKGNDAKPISDEAILLETVYGTLLEAIVSKKAEGLFAEISPPDPGSSGFMTPTSAPRLNGITETCPGAPMKPTRKSRSIDQWLCRKLEF</sequence>
<dbReference type="EMBL" id="CM018051">
    <property type="protein sequence ID" value="KAA8517577.1"/>
    <property type="molecule type" value="Genomic_DNA"/>
</dbReference>
<organism evidence="1 2">
    <name type="scientific">Nyssa sinensis</name>
    <dbReference type="NCBI Taxonomy" id="561372"/>
    <lineage>
        <taxon>Eukaryota</taxon>
        <taxon>Viridiplantae</taxon>
        <taxon>Streptophyta</taxon>
        <taxon>Embryophyta</taxon>
        <taxon>Tracheophyta</taxon>
        <taxon>Spermatophyta</taxon>
        <taxon>Magnoliopsida</taxon>
        <taxon>eudicotyledons</taxon>
        <taxon>Gunneridae</taxon>
        <taxon>Pentapetalae</taxon>
        <taxon>asterids</taxon>
        <taxon>Cornales</taxon>
        <taxon>Nyssaceae</taxon>
        <taxon>Nyssa</taxon>
    </lineage>
</organism>
<dbReference type="Proteomes" id="UP000325577">
    <property type="component" value="Linkage Group LG8"/>
</dbReference>
<dbReference type="PANTHER" id="PTHR36310">
    <property type="entry name" value="CYCLIN-DEPENDENT PROTEIN KINASE INHIBITOR SMR11"/>
    <property type="match status" value="1"/>
</dbReference>
<name>A0A5J4ZJY0_9ASTE</name>
<reference evidence="1 2" key="1">
    <citation type="submission" date="2019-09" db="EMBL/GenBank/DDBJ databases">
        <title>A chromosome-level genome assembly of the Chinese tupelo Nyssa sinensis.</title>
        <authorList>
            <person name="Yang X."/>
            <person name="Kang M."/>
            <person name="Yang Y."/>
            <person name="Xiong H."/>
            <person name="Wang M."/>
            <person name="Zhang Z."/>
            <person name="Wang Z."/>
            <person name="Wu H."/>
            <person name="Ma T."/>
            <person name="Liu J."/>
            <person name="Xi Z."/>
        </authorList>
    </citation>
    <scope>NUCLEOTIDE SEQUENCE [LARGE SCALE GENOMIC DNA]</scope>
    <source>
        <strain evidence="1">J267</strain>
        <tissue evidence="1">Leaf</tissue>
    </source>
</reference>
<dbReference type="OrthoDB" id="777328at2759"/>
<protein>
    <submittedName>
        <fullName evidence="1">Uncharacterized protein</fullName>
    </submittedName>
</protein>
<gene>
    <name evidence="1" type="ORF">F0562_017793</name>
</gene>
<evidence type="ECO:0000313" key="1">
    <source>
        <dbReference type="EMBL" id="KAA8517577.1"/>
    </source>
</evidence>
<dbReference type="AlphaFoldDB" id="A0A5J4ZJY0"/>
<dbReference type="InterPro" id="IPR038971">
    <property type="entry name" value="SMR11/SMR16"/>
</dbReference>
<keyword evidence="2" id="KW-1185">Reference proteome</keyword>